<feature type="compositionally biased region" description="Basic residues" evidence="1">
    <location>
        <begin position="1"/>
        <end position="12"/>
    </location>
</feature>
<feature type="region of interest" description="Disordered" evidence="1">
    <location>
        <begin position="1"/>
        <end position="29"/>
    </location>
</feature>
<organism evidence="2">
    <name type="scientific">Arundo donax</name>
    <name type="common">Giant reed</name>
    <name type="synonym">Donax arundinaceus</name>
    <dbReference type="NCBI Taxonomy" id="35708"/>
    <lineage>
        <taxon>Eukaryota</taxon>
        <taxon>Viridiplantae</taxon>
        <taxon>Streptophyta</taxon>
        <taxon>Embryophyta</taxon>
        <taxon>Tracheophyta</taxon>
        <taxon>Spermatophyta</taxon>
        <taxon>Magnoliopsida</taxon>
        <taxon>Liliopsida</taxon>
        <taxon>Poales</taxon>
        <taxon>Poaceae</taxon>
        <taxon>PACMAD clade</taxon>
        <taxon>Arundinoideae</taxon>
        <taxon>Arundineae</taxon>
        <taxon>Arundo</taxon>
    </lineage>
</organism>
<protein>
    <submittedName>
        <fullName evidence="2">Uncharacterized protein</fullName>
    </submittedName>
</protein>
<reference evidence="2" key="1">
    <citation type="submission" date="2014-09" db="EMBL/GenBank/DDBJ databases">
        <authorList>
            <person name="Magalhaes I.L.F."/>
            <person name="Oliveira U."/>
            <person name="Santos F.R."/>
            <person name="Vidigal T.H.D.A."/>
            <person name="Brescovit A.D."/>
            <person name="Santos A.J."/>
        </authorList>
    </citation>
    <scope>NUCLEOTIDE SEQUENCE</scope>
    <source>
        <tissue evidence="2">Shoot tissue taken approximately 20 cm above the soil surface</tissue>
    </source>
</reference>
<name>A0A0A9G751_ARUDO</name>
<evidence type="ECO:0000313" key="2">
    <source>
        <dbReference type="EMBL" id="JAE19289.1"/>
    </source>
</evidence>
<accession>A0A0A9G751</accession>
<dbReference type="AlphaFoldDB" id="A0A0A9G751"/>
<proteinExistence type="predicted"/>
<sequence>MPSYNKPHRNHHLQPYMHDASLEQANRSN</sequence>
<reference evidence="2" key="2">
    <citation type="journal article" date="2015" name="Data Brief">
        <title>Shoot transcriptome of the giant reed, Arundo donax.</title>
        <authorList>
            <person name="Barrero R.A."/>
            <person name="Guerrero F.D."/>
            <person name="Moolhuijzen P."/>
            <person name="Goolsby J.A."/>
            <person name="Tidwell J."/>
            <person name="Bellgard S.E."/>
            <person name="Bellgard M.I."/>
        </authorList>
    </citation>
    <scope>NUCLEOTIDE SEQUENCE</scope>
    <source>
        <tissue evidence="2">Shoot tissue taken approximately 20 cm above the soil surface</tissue>
    </source>
</reference>
<evidence type="ECO:0000256" key="1">
    <source>
        <dbReference type="SAM" id="MobiDB-lite"/>
    </source>
</evidence>
<dbReference type="EMBL" id="GBRH01178607">
    <property type="protein sequence ID" value="JAE19289.1"/>
    <property type="molecule type" value="Transcribed_RNA"/>
</dbReference>